<name>A0A2N7VTZ0_9BURK</name>
<gene>
    <name evidence="6" type="ORF">C0Z19_19970</name>
</gene>
<sequence>MSNESVTRAHELTRTLLAALDAGDFAFAADLADQRSPLLMSLEREQTDADLALIREIIAMNATIMNKASTARDAVADHHGEARQRVSAAQQYLAAGQMR</sequence>
<keyword evidence="2" id="KW-0963">Cytoplasm</keyword>
<dbReference type="Pfam" id="PF05400">
    <property type="entry name" value="FliT"/>
    <property type="match status" value="1"/>
</dbReference>
<protein>
    <recommendedName>
        <fullName evidence="5">Flagellar protein FliT</fullName>
    </recommendedName>
</protein>
<comment type="caution">
    <text evidence="6">The sequence shown here is derived from an EMBL/GenBank/DDBJ whole genome shotgun (WGS) entry which is preliminary data.</text>
</comment>
<dbReference type="EMBL" id="PNYB01000018">
    <property type="protein sequence ID" value="PMS20628.1"/>
    <property type="molecule type" value="Genomic_DNA"/>
</dbReference>
<evidence type="ECO:0000313" key="6">
    <source>
        <dbReference type="EMBL" id="PMS20628.1"/>
    </source>
</evidence>
<accession>A0A2N7VTZ0</accession>
<dbReference type="InterPro" id="IPR008622">
    <property type="entry name" value="FliT"/>
</dbReference>
<keyword evidence="6" id="KW-0969">Cilium</keyword>
<organism evidence="6 7">
    <name type="scientific">Trinickia soli</name>
    <dbReference type="NCBI Taxonomy" id="380675"/>
    <lineage>
        <taxon>Bacteria</taxon>
        <taxon>Pseudomonadati</taxon>
        <taxon>Pseudomonadota</taxon>
        <taxon>Betaproteobacteria</taxon>
        <taxon>Burkholderiales</taxon>
        <taxon>Burkholderiaceae</taxon>
        <taxon>Trinickia</taxon>
    </lineage>
</organism>
<evidence type="ECO:0000256" key="5">
    <source>
        <dbReference type="ARBA" id="ARBA00093797"/>
    </source>
</evidence>
<comment type="subcellular location">
    <subcellularLocation>
        <location evidence="1">Cytoplasm</location>
        <location evidence="1">Cytosol</location>
    </subcellularLocation>
</comment>
<keyword evidence="4" id="KW-0143">Chaperone</keyword>
<reference evidence="6 7" key="1">
    <citation type="submission" date="2018-01" db="EMBL/GenBank/DDBJ databases">
        <title>Whole genome analyses suggest that Burkholderia sensu lato contains two further novel genera in the rhizoxinica-symbiotica group Mycetohabitans gen. nov., and Trinickia gen. nov.: implications for the evolution of diazotrophy and nodulation in the Burkholderiaceae.</title>
        <authorList>
            <person name="Estrada-de los Santos P."/>
            <person name="Palmer M."/>
            <person name="Chavez-Ramirez B."/>
            <person name="Beukes C."/>
            <person name="Steenkamp E.T."/>
            <person name="Hirsch A.M."/>
            <person name="Manyaka P."/>
            <person name="Maluk M."/>
            <person name="Lafos M."/>
            <person name="Crook M."/>
            <person name="Gross E."/>
            <person name="Simon M.F."/>
            <person name="Bueno dos Reis Junior F."/>
            <person name="Poole P.S."/>
            <person name="Venter S.N."/>
            <person name="James E.K."/>
        </authorList>
    </citation>
    <scope>NUCLEOTIDE SEQUENCE [LARGE SCALE GENOMIC DNA]</scope>
    <source>
        <strain evidence="6 7">GP25-8</strain>
    </source>
</reference>
<dbReference type="AlphaFoldDB" id="A0A2N7VTZ0"/>
<evidence type="ECO:0000256" key="1">
    <source>
        <dbReference type="ARBA" id="ARBA00004514"/>
    </source>
</evidence>
<keyword evidence="6" id="KW-0966">Cell projection</keyword>
<keyword evidence="6" id="KW-0282">Flagellum</keyword>
<evidence type="ECO:0000313" key="7">
    <source>
        <dbReference type="Proteomes" id="UP000235347"/>
    </source>
</evidence>
<evidence type="ECO:0000256" key="3">
    <source>
        <dbReference type="ARBA" id="ARBA00022795"/>
    </source>
</evidence>
<evidence type="ECO:0000256" key="2">
    <source>
        <dbReference type="ARBA" id="ARBA00022490"/>
    </source>
</evidence>
<keyword evidence="3" id="KW-1005">Bacterial flagellum biogenesis</keyword>
<dbReference type="Proteomes" id="UP000235347">
    <property type="component" value="Unassembled WGS sequence"/>
</dbReference>
<proteinExistence type="predicted"/>
<keyword evidence="7" id="KW-1185">Reference proteome</keyword>
<dbReference type="RefSeq" id="WP_102611562.1">
    <property type="nucleotide sequence ID" value="NZ_CADIKD010000012.1"/>
</dbReference>
<evidence type="ECO:0000256" key="4">
    <source>
        <dbReference type="ARBA" id="ARBA00023186"/>
    </source>
</evidence>